<evidence type="ECO:0000313" key="2">
    <source>
        <dbReference type="EMBL" id="EWC85282.1"/>
    </source>
</evidence>
<reference evidence="2 3" key="1">
    <citation type="submission" date="2013-02" db="EMBL/GenBank/DDBJ databases">
        <title>The Genome Sequence of Plasmodium falciparum NF54.</title>
        <authorList>
            <consortium name="The Broad Institute Genome Sequencing Platform"/>
            <consortium name="The Broad Institute Genome Sequencing Center for Infectious Disease"/>
            <person name="Neafsey D."/>
            <person name="Cheeseman I."/>
            <person name="Volkman S."/>
            <person name="Adams J."/>
            <person name="Walker B."/>
            <person name="Young S.K."/>
            <person name="Zeng Q."/>
            <person name="Gargeya S."/>
            <person name="Fitzgerald M."/>
            <person name="Haas B."/>
            <person name="Abouelleil A."/>
            <person name="Alvarado L."/>
            <person name="Arachchi H.M."/>
            <person name="Berlin A.M."/>
            <person name="Chapman S.B."/>
            <person name="Dewar J."/>
            <person name="Goldberg J."/>
            <person name="Griggs A."/>
            <person name="Gujja S."/>
            <person name="Hansen M."/>
            <person name="Howarth C."/>
            <person name="Imamovic A."/>
            <person name="Larimer J."/>
            <person name="McCowan C."/>
            <person name="Murphy C."/>
            <person name="Neiman D."/>
            <person name="Pearson M."/>
            <person name="Priest M."/>
            <person name="Roberts A."/>
            <person name="Saif S."/>
            <person name="Shea T."/>
            <person name="Sisk P."/>
            <person name="Sykes S."/>
            <person name="Wortman J."/>
            <person name="Nusbaum C."/>
            <person name="Birren B."/>
        </authorList>
    </citation>
    <scope>NUCLEOTIDE SEQUENCE [LARGE SCALE GENOMIC DNA]</scope>
    <source>
        <strain evidence="2 3">NF54</strain>
    </source>
</reference>
<dbReference type="OMA" id="IYIISQF"/>
<keyword evidence="1" id="KW-0812">Transmembrane</keyword>
<keyword evidence="1" id="KW-1133">Transmembrane helix</keyword>
<dbReference type="EMBL" id="KE123894">
    <property type="protein sequence ID" value="EWC85282.1"/>
    <property type="molecule type" value="Genomic_DNA"/>
</dbReference>
<evidence type="ECO:0000313" key="3">
    <source>
        <dbReference type="Proteomes" id="UP000030673"/>
    </source>
</evidence>
<feature type="transmembrane region" description="Helical" evidence="1">
    <location>
        <begin position="42"/>
        <end position="60"/>
    </location>
</feature>
<protein>
    <submittedName>
        <fullName evidence="2">Uncharacterized protein</fullName>
    </submittedName>
</protein>
<dbReference type="Proteomes" id="UP000030673">
    <property type="component" value="Unassembled WGS sequence"/>
</dbReference>
<organism evidence="2 3">
    <name type="scientific">Plasmodium falciparum (isolate NF54)</name>
    <dbReference type="NCBI Taxonomy" id="5843"/>
    <lineage>
        <taxon>Eukaryota</taxon>
        <taxon>Sar</taxon>
        <taxon>Alveolata</taxon>
        <taxon>Apicomplexa</taxon>
        <taxon>Aconoidasida</taxon>
        <taxon>Haemosporida</taxon>
        <taxon>Plasmodiidae</taxon>
        <taxon>Plasmodium</taxon>
        <taxon>Plasmodium (Laverania)</taxon>
    </lineage>
</organism>
<name>W7K5L1_PLAFO</name>
<dbReference type="AlphaFoldDB" id="W7K5L1"/>
<accession>W7K5L1</accession>
<keyword evidence="1" id="KW-0472">Membrane</keyword>
<feature type="transmembrane region" description="Helical" evidence="1">
    <location>
        <begin position="6"/>
        <end position="30"/>
    </location>
</feature>
<keyword evidence="3" id="KW-1185">Reference proteome</keyword>
<gene>
    <name evidence="2" type="ORF">PFNF54_05930</name>
</gene>
<sequence>MMFIYIIYFYIIPLIIYSIKKTFSNYNYYLLIKHNFRLNKNVLYYITSIQDFINIIYIISQFSKNMK</sequence>
<evidence type="ECO:0000256" key="1">
    <source>
        <dbReference type="SAM" id="Phobius"/>
    </source>
</evidence>
<proteinExistence type="predicted"/>